<name>A0A975II45_9GAMM</name>
<evidence type="ECO:0000313" key="2">
    <source>
        <dbReference type="Proteomes" id="UP000672009"/>
    </source>
</evidence>
<dbReference type="PANTHER" id="PTHR43737:SF1">
    <property type="entry name" value="DUF1501 DOMAIN-CONTAINING PROTEIN"/>
    <property type="match status" value="1"/>
</dbReference>
<proteinExistence type="predicted"/>
<dbReference type="PANTHER" id="PTHR43737">
    <property type="entry name" value="BLL7424 PROTEIN"/>
    <property type="match status" value="1"/>
</dbReference>
<reference evidence="1" key="1">
    <citation type="submission" date="2021-04" db="EMBL/GenBank/DDBJ databases">
        <title>Genomics, taxonomy and metabolism of representatives of sulfur bacteria of the genus Thiothrix: Thiothrix fructosivorans QT, Thiothrix unzii A1T and three new species, Thiothrix subterranea sp. nov., Thiothrix litoralis sp. nov. and 'Candidatus Thiothrix anitrata' sp. nov.</title>
        <authorList>
            <person name="Ravin N.V."/>
            <person name="Smolyakov D."/>
            <person name="Rudenko T.S."/>
            <person name="Mardanov A.V."/>
            <person name="Beletsky A.V."/>
            <person name="Markov N.D."/>
            <person name="Fomenkov A.I."/>
            <person name="Roberts R.J."/>
            <person name="Karnachuk O.V."/>
            <person name="Novikov A."/>
            <person name="Grabovich M.Y."/>
        </authorList>
    </citation>
    <scope>NUCLEOTIDE SEQUENCE</scope>
    <source>
        <strain evidence="1">A1</strain>
    </source>
</reference>
<organism evidence="1 2">
    <name type="scientific">Thiothrix unzii</name>
    <dbReference type="NCBI Taxonomy" id="111769"/>
    <lineage>
        <taxon>Bacteria</taxon>
        <taxon>Pseudomonadati</taxon>
        <taxon>Pseudomonadota</taxon>
        <taxon>Gammaproteobacteria</taxon>
        <taxon>Thiotrichales</taxon>
        <taxon>Thiotrichaceae</taxon>
        <taxon>Thiothrix</taxon>
    </lineage>
</organism>
<gene>
    <name evidence="1" type="ORF">J9260_04675</name>
</gene>
<evidence type="ECO:0000313" key="1">
    <source>
        <dbReference type="EMBL" id="QTR54394.1"/>
    </source>
</evidence>
<keyword evidence="2" id="KW-1185">Reference proteome</keyword>
<dbReference type="EMBL" id="CP072793">
    <property type="protein sequence ID" value="QTR54394.1"/>
    <property type="molecule type" value="Genomic_DNA"/>
</dbReference>
<protein>
    <submittedName>
        <fullName evidence="1">DUF1501 domain-containing protein</fullName>
    </submittedName>
</protein>
<dbReference type="RefSeq" id="WP_210219885.1">
    <property type="nucleotide sequence ID" value="NZ_CP072793.1"/>
</dbReference>
<dbReference type="AlphaFoldDB" id="A0A975II45"/>
<accession>A0A975II45</accession>
<dbReference type="KEGG" id="tun:J9260_04675"/>
<dbReference type="Proteomes" id="UP000672009">
    <property type="component" value="Chromosome"/>
</dbReference>
<sequence>MKRRDFLKSLSIVPFLHLLPSTNTTASERQRIVVLVELKGGNDSLNTLIPYQDAAYYQLRPKLAIPQKQVLDLGEGMGMHPAMKPLLPLWQNKELAWIQGIGVQGQEQARSHFTSIHTWETANANQNTEQGWVSQVFREQRQQLQGIAVGDGLGPLAGSGFNAINLHDPDEFIETISKLRPSNATDNNPLLAHIMATQQKLLSAGVQVSRQLQANHDIKQQFPTGEFGNGLATAARMILSGFDIPVYKVGLGNFDTHVSQSVLHQRLLAELATGLANFSRVMQQHGRWEDVVVVTYSEFGRRAAENHSMGTDHGSAAAHLVMGGAVKGGLYGQQPDLHALNAGDEQYHIDFRSIYATLARRWWQKPSPWGVAEIPFIA</sequence>
<dbReference type="Pfam" id="PF07394">
    <property type="entry name" value="DUF1501"/>
    <property type="match status" value="1"/>
</dbReference>
<dbReference type="InterPro" id="IPR010869">
    <property type="entry name" value="DUF1501"/>
</dbReference>